<name>A0A1G4IWE0_9SACH</name>
<proteinExistence type="inferred from homology"/>
<dbReference type="SUPFAM" id="SSF51735">
    <property type="entry name" value="NAD(P)-binding Rossmann-fold domains"/>
    <property type="match status" value="1"/>
</dbReference>
<dbReference type="Gene3D" id="3.40.50.720">
    <property type="entry name" value="NAD(P)-binding Rossmann-like Domain"/>
    <property type="match status" value="1"/>
</dbReference>
<dbReference type="InterPro" id="IPR057326">
    <property type="entry name" value="KR_dom"/>
</dbReference>
<accession>A0A1G4IWE0</accession>
<feature type="domain" description="Ketoreductase" evidence="5">
    <location>
        <begin position="3"/>
        <end position="183"/>
    </location>
</feature>
<dbReference type="Pfam" id="PF00106">
    <property type="entry name" value="adh_short"/>
    <property type="match status" value="1"/>
</dbReference>
<sequence>MVKTILVTGASKGIGKAIVEKIFEKGGDNVKVLGIARTLVDLKTLKEQFGSRFDYLCADITDVEAIGQFIDSQETGIDALIANAGVLSPVKEVGCANTEEWKRLFDVNFFSVVSLVTRTLPQLKNSSQGDVILVSSGASVKPYFAWGAYGASKAALNHFAMSLASEEPNVHTVAVAPGVVNTQMQTDIRETLGPGNMTSEALKRFTDLHTNGELLEPEVPAEIYANLAIDGIVSEINGKYLRYNDALLARYS</sequence>
<dbReference type="InterPro" id="IPR002347">
    <property type="entry name" value="SDR_fam"/>
</dbReference>
<keyword evidence="3" id="KW-0560">Oxidoreductase</keyword>
<dbReference type="PANTHER" id="PTHR43008:SF8">
    <property type="entry name" value="BENZIL REDUCTASE ((S)-BENZOIN FORMING) IRC24"/>
    <property type="match status" value="1"/>
</dbReference>
<evidence type="ECO:0000256" key="1">
    <source>
        <dbReference type="ARBA" id="ARBA00006484"/>
    </source>
</evidence>
<evidence type="ECO:0000256" key="3">
    <source>
        <dbReference type="ARBA" id="ARBA00023002"/>
    </source>
</evidence>
<comment type="similarity">
    <text evidence="1 4">Belongs to the short-chain dehydrogenases/reductases (SDR) family.</text>
</comment>
<evidence type="ECO:0000259" key="5">
    <source>
        <dbReference type="SMART" id="SM00822"/>
    </source>
</evidence>
<dbReference type="InterPro" id="IPR036291">
    <property type="entry name" value="NAD(P)-bd_dom_sf"/>
</dbReference>
<dbReference type="AlphaFoldDB" id="A0A1G4IWE0"/>
<keyword evidence="2" id="KW-0521">NADP</keyword>
<dbReference type="EMBL" id="LT598456">
    <property type="protein sequence ID" value="SCU81130.1"/>
    <property type="molecule type" value="Genomic_DNA"/>
</dbReference>
<dbReference type="SMART" id="SM00822">
    <property type="entry name" value="PKS_KR"/>
    <property type="match status" value="1"/>
</dbReference>
<dbReference type="GO" id="GO:0016616">
    <property type="term" value="F:oxidoreductase activity, acting on the CH-OH group of donors, NAD or NADP as acceptor"/>
    <property type="evidence" value="ECO:0007669"/>
    <property type="project" value="EnsemblFungi"/>
</dbReference>
<reference evidence="7" key="1">
    <citation type="submission" date="2016-03" db="EMBL/GenBank/DDBJ databases">
        <authorList>
            <person name="Devillers H."/>
        </authorList>
    </citation>
    <scope>NUCLEOTIDE SEQUENCE [LARGE SCALE GENOMIC DNA]</scope>
</reference>
<dbReference type="GO" id="GO:0050664">
    <property type="term" value="F:oxidoreductase activity, acting on NAD(P)H, oxygen as acceptor"/>
    <property type="evidence" value="ECO:0007669"/>
    <property type="project" value="EnsemblFungi"/>
</dbReference>
<dbReference type="CDD" id="cd05367">
    <property type="entry name" value="SPR-like_SDR_c"/>
    <property type="match status" value="1"/>
</dbReference>
<dbReference type="FunFam" id="3.40.50.720:FF:000281">
    <property type="entry name" value="Uncharacterized oxidoreductase YIR035C"/>
    <property type="match status" value="1"/>
</dbReference>
<dbReference type="PRINTS" id="PR00081">
    <property type="entry name" value="GDHRDH"/>
</dbReference>
<keyword evidence="7" id="KW-1185">Reference proteome</keyword>
<dbReference type="OrthoDB" id="153074at2759"/>
<dbReference type="PRINTS" id="PR00080">
    <property type="entry name" value="SDRFAMILY"/>
</dbReference>
<gene>
    <name evidence="6" type="ORF">LADA_0B11364G</name>
</gene>
<evidence type="ECO:0000256" key="4">
    <source>
        <dbReference type="RuleBase" id="RU000363"/>
    </source>
</evidence>
<protein>
    <submittedName>
        <fullName evidence="6">LADA_0B11364g1_1</fullName>
    </submittedName>
</protein>
<dbReference type="Proteomes" id="UP000190274">
    <property type="component" value="Chromosome B"/>
</dbReference>
<evidence type="ECO:0000313" key="7">
    <source>
        <dbReference type="Proteomes" id="UP000190274"/>
    </source>
</evidence>
<dbReference type="STRING" id="1266660.A0A1G4IWE0"/>
<organism evidence="6 7">
    <name type="scientific">Lachancea dasiensis</name>
    <dbReference type="NCBI Taxonomy" id="1072105"/>
    <lineage>
        <taxon>Eukaryota</taxon>
        <taxon>Fungi</taxon>
        <taxon>Dikarya</taxon>
        <taxon>Ascomycota</taxon>
        <taxon>Saccharomycotina</taxon>
        <taxon>Saccharomycetes</taxon>
        <taxon>Saccharomycetales</taxon>
        <taxon>Saccharomycetaceae</taxon>
        <taxon>Lachancea</taxon>
    </lineage>
</organism>
<evidence type="ECO:0000256" key="2">
    <source>
        <dbReference type="ARBA" id="ARBA00022857"/>
    </source>
</evidence>
<dbReference type="PROSITE" id="PS00061">
    <property type="entry name" value="ADH_SHORT"/>
    <property type="match status" value="1"/>
</dbReference>
<dbReference type="InterPro" id="IPR020904">
    <property type="entry name" value="Sc_DH/Rdtase_CS"/>
</dbReference>
<evidence type="ECO:0000313" key="6">
    <source>
        <dbReference type="EMBL" id="SCU81130.1"/>
    </source>
</evidence>
<dbReference type="PANTHER" id="PTHR43008">
    <property type="entry name" value="BENZIL REDUCTASE"/>
    <property type="match status" value="1"/>
</dbReference>